<comment type="similarity">
    <text evidence="2">Belongs to the endoribonuclease YbeY family.</text>
</comment>
<evidence type="ECO:0000256" key="6">
    <source>
        <dbReference type="ARBA" id="ARBA00022801"/>
    </source>
</evidence>
<dbReference type="AlphaFoldDB" id="A0A1V5SFZ0"/>
<comment type="caution">
    <text evidence="8">The sequence shown here is derived from an EMBL/GenBank/DDBJ whole genome shotgun (WGS) entry which is preliminary data.</text>
</comment>
<evidence type="ECO:0000313" key="8">
    <source>
        <dbReference type="EMBL" id="OQA53204.1"/>
    </source>
</evidence>
<dbReference type="GO" id="GO:0006364">
    <property type="term" value="P:rRNA processing"/>
    <property type="evidence" value="ECO:0007669"/>
    <property type="project" value="InterPro"/>
</dbReference>
<evidence type="ECO:0000256" key="1">
    <source>
        <dbReference type="ARBA" id="ARBA00001947"/>
    </source>
</evidence>
<dbReference type="PANTHER" id="PTHR46986:SF1">
    <property type="entry name" value="ENDORIBONUCLEASE YBEY, CHLOROPLASTIC"/>
    <property type="match status" value="1"/>
</dbReference>
<keyword evidence="4" id="KW-0479">Metal-binding</keyword>
<evidence type="ECO:0000256" key="4">
    <source>
        <dbReference type="ARBA" id="ARBA00022723"/>
    </source>
</evidence>
<keyword evidence="5" id="KW-0255">Endonuclease</keyword>
<sequence>MDSEGLRIEIIVRVEETDLNLSNLSKRAKKHLLGRGVKKAFAEIEIIGKARMRSLNKKFMKKDYPTDVLSFPLEKIPGEDAQNIGTIFVCNDIIKKQSSERGISYNEELVFLVCHGLDHLIGIHHS</sequence>
<organism evidence="8">
    <name type="scientific">candidate division WS2 bacterium ADurb.Bin280</name>
    <dbReference type="NCBI Taxonomy" id="1852829"/>
    <lineage>
        <taxon>Bacteria</taxon>
        <taxon>candidate division WS2</taxon>
    </lineage>
</organism>
<evidence type="ECO:0000256" key="7">
    <source>
        <dbReference type="ARBA" id="ARBA00022833"/>
    </source>
</evidence>
<dbReference type="GO" id="GO:0046872">
    <property type="term" value="F:metal ion binding"/>
    <property type="evidence" value="ECO:0007669"/>
    <property type="project" value="UniProtKB-KW"/>
</dbReference>
<dbReference type="GO" id="GO:0004519">
    <property type="term" value="F:endonuclease activity"/>
    <property type="evidence" value="ECO:0007669"/>
    <property type="project" value="UniProtKB-KW"/>
</dbReference>
<dbReference type="Gene3D" id="3.40.390.30">
    <property type="entry name" value="Metalloproteases ('zincins'), catalytic domain"/>
    <property type="match status" value="1"/>
</dbReference>
<comment type="cofactor">
    <cofactor evidence="1">
        <name>Zn(2+)</name>
        <dbReference type="ChEBI" id="CHEBI:29105"/>
    </cofactor>
</comment>
<dbReference type="Pfam" id="PF02130">
    <property type="entry name" value="YbeY"/>
    <property type="match status" value="1"/>
</dbReference>
<evidence type="ECO:0000256" key="5">
    <source>
        <dbReference type="ARBA" id="ARBA00022759"/>
    </source>
</evidence>
<keyword evidence="3" id="KW-0540">Nuclease</keyword>
<dbReference type="NCBIfam" id="TIGR00043">
    <property type="entry name" value="rRNA maturation RNase YbeY"/>
    <property type="match status" value="1"/>
</dbReference>
<dbReference type="InterPro" id="IPR023091">
    <property type="entry name" value="MetalPrtase_cat_dom_sf_prd"/>
</dbReference>
<evidence type="ECO:0000256" key="3">
    <source>
        <dbReference type="ARBA" id="ARBA00022722"/>
    </source>
</evidence>
<gene>
    <name evidence="8" type="primary">ybeY</name>
    <name evidence="8" type="ORF">BWY43_00131</name>
</gene>
<dbReference type="EC" id="3.1.-.-" evidence="8"/>
<dbReference type="Proteomes" id="UP000485367">
    <property type="component" value="Unassembled WGS sequence"/>
</dbReference>
<dbReference type="SUPFAM" id="SSF55486">
    <property type="entry name" value="Metalloproteases ('zincins'), catalytic domain"/>
    <property type="match status" value="1"/>
</dbReference>
<dbReference type="InterPro" id="IPR002036">
    <property type="entry name" value="YbeY"/>
</dbReference>
<proteinExistence type="inferred from homology"/>
<evidence type="ECO:0000256" key="2">
    <source>
        <dbReference type="ARBA" id="ARBA00010875"/>
    </source>
</evidence>
<name>A0A1V5SFZ0_9BACT</name>
<protein>
    <submittedName>
        <fullName evidence="8">Endoribonuclease YbeY</fullName>
        <ecNumber evidence="8">3.1.-.-</ecNumber>
    </submittedName>
</protein>
<accession>A0A1V5SFZ0</accession>
<keyword evidence="6 8" id="KW-0378">Hydrolase</keyword>
<dbReference type="EMBL" id="MWBO01000008">
    <property type="protein sequence ID" value="OQA53204.1"/>
    <property type="molecule type" value="Genomic_DNA"/>
</dbReference>
<dbReference type="PANTHER" id="PTHR46986">
    <property type="entry name" value="ENDORIBONUCLEASE YBEY, CHLOROPLASTIC"/>
    <property type="match status" value="1"/>
</dbReference>
<dbReference type="GO" id="GO:0004222">
    <property type="term" value="F:metalloendopeptidase activity"/>
    <property type="evidence" value="ECO:0007669"/>
    <property type="project" value="InterPro"/>
</dbReference>
<keyword evidence="7" id="KW-0862">Zinc</keyword>
<reference evidence="8" key="1">
    <citation type="submission" date="2017-02" db="EMBL/GenBank/DDBJ databases">
        <title>Delving into the versatile metabolic prowess of the omnipresent phylum Bacteroidetes.</title>
        <authorList>
            <person name="Nobu M.K."/>
            <person name="Mei R."/>
            <person name="Narihiro T."/>
            <person name="Kuroda K."/>
            <person name="Liu W.-T."/>
        </authorList>
    </citation>
    <scope>NUCLEOTIDE SEQUENCE</scope>
    <source>
        <strain evidence="8">ADurb.Bin280</strain>
    </source>
</reference>